<reference evidence="7 8" key="1">
    <citation type="journal article" date="2017" name="ISME J.">
        <title>Potential for microbial H2 and metal transformations associated with novel bacteria and archaea in deep terrestrial subsurface sediments.</title>
        <authorList>
            <person name="Hernsdorf A.W."/>
            <person name="Amano Y."/>
            <person name="Miyakawa K."/>
            <person name="Ise K."/>
            <person name="Suzuki Y."/>
            <person name="Anantharaman K."/>
            <person name="Probst A."/>
            <person name="Burstein D."/>
            <person name="Thomas B.C."/>
            <person name="Banfield J.F."/>
        </authorList>
    </citation>
    <scope>NUCLEOTIDE SEQUENCE [LARGE SCALE GENOMIC DNA]</scope>
    <source>
        <strain evidence="7">HGW-Wallbacteria-1</strain>
    </source>
</reference>
<evidence type="ECO:0000256" key="2">
    <source>
        <dbReference type="ARBA" id="ARBA00022481"/>
    </source>
</evidence>
<evidence type="ECO:0000256" key="5">
    <source>
        <dbReference type="ARBA" id="ARBA00023136"/>
    </source>
</evidence>
<evidence type="ECO:0000256" key="4">
    <source>
        <dbReference type="ARBA" id="ARBA00022989"/>
    </source>
</evidence>
<accession>A0A2N1PUZ6</accession>
<keyword evidence="2" id="KW-0488">Methylation</keyword>
<sequence length="142" mass="15584">MQPLFFSEVLMKPTDHKHNEPQAGFTLLELMIVVSLIALLATIMVPRAPRLIARARDARVMEELSSIRVSVTSYYGANGGKFPEDLNELEPDYIKALPKSWKGSKASGTFDYDPDRGTISLKADAASGSSVLDSRGVSYGEY</sequence>
<evidence type="ECO:0008006" key="9">
    <source>
        <dbReference type="Google" id="ProtNLM"/>
    </source>
</evidence>
<gene>
    <name evidence="7" type="ORF">CVV64_01580</name>
</gene>
<dbReference type="PROSITE" id="PS00409">
    <property type="entry name" value="PROKAR_NTER_METHYL"/>
    <property type="match status" value="1"/>
</dbReference>
<dbReference type="AlphaFoldDB" id="A0A2N1PUZ6"/>
<feature type="transmembrane region" description="Helical" evidence="6">
    <location>
        <begin position="23"/>
        <end position="46"/>
    </location>
</feature>
<organism evidence="7 8">
    <name type="scientific">Candidatus Wallbacteria bacterium HGW-Wallbacteria-1</name>
    <dbReference type="NCBI Taxonomy" id="2013854"/>
    <lineage>
        <taxon>Bacteria</taxon>
        <taxon>Candidatus Walliibacteriota</taxon>
    </lineage>
</organism>
<dbReference type="Proteomes" id="UP000233256">
    <property type="component" value="Unassembled WGS sequence"/>
</dbReference>
<comment type="caution">
    <text evidence="7">The sequence shown here is derived from an EMBL/GenBank/DDBJ whole genome shotgun (WGS) entry which is preliminary data.</text>
</comment>
<dbReference type="SUPFAM" id="SSF54523">
    <property type="entry name" value="Pili subunits"/>
    <property type="match status" value="1"/>
</dbReference>
<dbReference type="EMBL" id="PGXC01000001">
    <property type="protein sequence ID" value="PKK92136.1"/>
    <property type="molecule type" value="Genomic_DNA"/>
</dbReference>
<comment type="subcellular location">
    <subcellularLocation>
        <location evidence="1">Membrane</location>
        <topology evidence="1">Single-pass membrane protein</topology>
    </subcellularLocation>
</comment>
<keyword evidence="3 6" id="KW-0812">Transmembrane</keyword>
<evidence type="ECO:0000313" key="8">
    <source>
        <dbReference type="Proteomes" id="UP000233256"/>
    </source>
</evidence>
<dbReference type="PANTHER" id="PTHR30093">
    <property type="entry name" value="GENERAL SECRETION PATHWAY PROTEIN G"/>
    <property type="match status" value="1"/>
</dbReference>
<dbReference type="InterPro" id="IPR045584">
    <property type="entry name" value="Pilin-like"/>
</dbReference>
<keyword evidence="5 6" id="KW-0472">Membrane</keyword>
<dbReference type="NCBIfam" id="TIGR02532">
    <property type="entry name" value="IV_pilin_GFxxxE"/>
    <property type="match status" value="1"/>
</dbReference>
<evidence type="ECO:0000256" key="3">
    <source>
        <dbReference type="ARBA" id="ARBA00022692"/>
    </source>
</evidence>
<evidence type="ECO:0000256" key="6">
    <source>
        <dbReference type="SAM" id="Phobius"/>
    </source>
</evidence>
<dbReference type="GO" id="GO:0016020">
    <property type="term" value="C:membrane"/>
    <property type="evidence" value="ECO:0007669"/>
    <property type="project" value="UniProtKB-SubCell"/>
</dbReference>
<dbReference type="Pfam" id="PF07963">
    <property type="entry name" value="N_methyl"/>
    <property type="match status" value="1"/>
</dbReference>
<dbReference type="PANTHER" id="PTHR30093:SF44">
    <property type="entry name" value="TYPE II SECRETION SYSTEM CORE PROTEIN G"/>
    <property type="match status" value="1"/>
</dbReference>
<evidence type="ECO:0000313" key="7">
    <source>
        <dbReference type="EMBL" id="PKK92136.1"/>
    </source>
</evidence>
<dbReference type="InterPro" id="IPR012902">
    <property type="entry name" value="N_methyl_site"/>
</dbReference>
<dbReference type="Gene3D" id="3.30.700.10">
    <property type="entry name" value="Glycoprotein, Type 4 Pilin"/>
    <property type="match status" value="1"/>
</dbReference>
<name>A0A2N1PUZ6_9BACT</name>
<evidence type="ECO:0000256" key="1">
    <source>
        <dbReference type="ARBA" id="ARBA00004167"/>
    </source>
</evidence>
<proteinExistence type="predicted"/>
<protein>
    <recommendedName>
        <fullName evidence="9">Type II secretion system protein GspG C-terminal domain-containing protein</fullName>
    </recommendedName>
</protein>
<keyword evidence="4 6" id="KW-1133">Transmembrane helix</keyword>